<dbReference type="Proteomes" id="UP000011645">
    <property type="component" value="Unassembled WGS sequence"/>
</dbReference>
<evidence type="ECO:0000313" key="2">
    <source>
        <dbReference type="Proteomes" id="UP000011645"/>
    </source>
</evidence>
<evidence type="ECO:0000313" key="1">
    <source>
        <dbReference type="EMBL" id="ELY41437.1"/>
    </source>
</evidence>
<dbReference type="EMBL" id="AOHV01000005">
    <property type="protein sequence ID" value="ELY41437.1"/>
    <property type="molecule type" value="Genomic_DNA"/>
</dbReference>
<reference evidence="1 2" key="1">
    <citation type="journal article" date="2014" name="PLoS Genet.">
        <title>Phylogenetically driven sequencing of extremely halophilic archaea reveals strategies for static and dynamic osmo-response.</title>
        <authorList>
            <person name="Becker E.A."/>
            <person name="Seitzer P.M."/>
            <person name="Tritt A."/>
            <person name="Larsen D."/>
            <person name="Krusor M."/>
            <person name="Yao A.I."/>
            <person name="Wu D."/>
            <person name="Madern D."/>
            <person name="Eisen J.A."/>
            <person name="Darling A.E."/>
            <person name="Facciotti M.T."/>
        </authorList>
    </citation>
    <scope>NUCLEOTIDE SEQUENCE [LARGE SCALE GENOMIC DNA]</scope>
    <source>
        <strain evidence="2">DSM 18796 / CECT 7217 / JCM 14584 / KCTC 4019 / B3</strain>
    </source>
</reference>
<comment type="caution">
    <text evidence="1">The sequence shown here is derived from an EMBL/GenBank/DDBJ whole genome shotgun (WGS) entry which is preliminary data.</text>
</comment>
<keyword evidence="2" id="KW-1185">Reference proteome</keyword>
<protein>
    <submittedName>
        <fullName evidence="1">Uncharacterized protein</fullName>
    </submittedName>
</protein>
<accession>L9VWR2</accession>
<proteinExistence type="predicted"/>
<dbReference type="AlphaFoldDB" id="L9VWR2"/>
<organism evidence="1 2">
    <name type="scientific">Halalkalicoccus jeotgali (strain DSM 18796 / CECT 7217 / JCM 14584 / KCTC 4019 / B3)</name>
    <dbReference type="NCBI Taxonomy" id="795797"/>
    <lineage>
        <taxon>Archaea</taxon>
        <taxon>Methanobacteriati</taxon>
        <taxon>Methanobacteriota</taxon>
        <taxon>Stenosarchaea group</taxon>
        <taxon>Halobacteria</taxon>
        <taxon>Halobacteriales</taxon>
        <taxon>Halococcaceae</taxon>
        <taxon>Halalkalicoccus</taxon>
    </lineage>
</organism>
<sequence>MTADISRSDSDTAIPIRDVNMTLNIPADSEDKATSYISNLQRAAMDTVEIWLESNIHGSDSRDEARYSEYHFEAEELTVEVNLY</sequence>
<name>L9VWR2_HALJB</name>
<gene>
    <name evidence="1" type="ORF">C497_01715</name>
</gene>